<comment type="caution">
    <text evidence="2">The sequence shown here is derived from an EMBL/GenBank/DDBJ whole genome shotgun (WGS) entry which is preliminary data.</text>
</comment>
<accession>A0A7W8MUS2</accession>
<gene>
    <name evidence="2" type="ORF">HNQ34_000057</name>
</gene>
<keyword evidence="3" id="KW-1185">Reference proteome</keyword>
<protein>
    <submittedName>
        <fullName evidence="2">Uncharacterized protein</fullName>
    </submittedName>
</protein>
<proteinExistence type="predicted"/>
<dbReference type="Proteomes" id="UP000520011">
    <property type="component" value="Unassembled WGS sequence"/>
</dbReference>
<evidence type="ECO:0000256" key="1">
    <source>
        <dbReference type="SAM" id="Phobius"/>
    </source>
</evidence>
<sequence length="32" mass="3964">MGTYINQNLLNNLFYILSSIFVYYFVYDYGKW</sequence>
<organism evidence="2 3">
    <name type="scientific">Anoxybacteroides tepidamans</name>
    <dbReference type="NCBI Taxonomy" id="265948"/>
    <lineage>
        <taxon>Bacteria</taxon>
        <taxon>Bacillati</taxon>
        <taxon>Bacillota</taxon>
        <taxon>Bacilli</taxon>
        <taxon>Bacillales</taxon>
        <taxon>Anoxybacillaceae</taxon>
        <taxon>Anoxybacteroides</taxon>
    </lineage>
</organism>
<evidence type="ECO:0000313" key="3">
    <source>
        <dbReference type="Proteomes" id="UP000520011"/>
    </source>
</evidence>
<reference evidence="2 3" key="1">
    <citation type="submission" date="2020-08" db="EMBL/GenBank/DDBJ databases">
        <title>Genomic Encyclopedia of Type Strains, Phase IV (KMG-IV): sequencing the most valuable type-strain genomes for metagenomic binning, comparative biology and taxonomic classification.</title>
        <authorList>
            <person name="Goeker M."/>
        </authorList>
    </citation>
    <scope>NUCLEOTIDE SEQUENCE [LARGE SCALE GENOMIC DNA]</scope>
    <source>
        <strain evidence="2 3">DSM 16325</strain>
    </source>
</reference>
<keyword evidence="1" id="KW-1133">Transmembrane helix</keyword>
<dbReference type="EMBL" id="JACHEP010000001">
    <property type="protein sequence ID" value="MBB5322980.1"/>
    <property type="molecule type" value="Genomic_DNA"/>
</dbReference>
<name>A0A7W8MUS2_9BACL</name>
<evidence type="ECO:0000313" key="2">
    <source>
        <dbReference type="EMBL" id="MBB5322980.1"/>
    </source>
</evidence>
<dbReference type="AlphaFoldDB" id="A0A7W8MUS2"/>
<feature type="transmembrane region" description="Helical" evidence="1">
    <location>
        <begin position="12"/>
        <end position="30"/>
    </location>
</feature>
<keyword evidence="1" id="KW-0812">Transmembrane</keyword>
<keyword evidence="1" id="KW-0472">Membrane</keyword>